<dbReference type="Gene3D" id="3.40.50.720">
    <property type="entry name" value="NAD(P)-binding Rossmann-like Domain"/>
    <property type="match status" value="1"/>
</dbReference>
<dbReference type="InterPro" id="IPR014362">
    <property type="entry name" value="Glu_DH"/>
</dbReference>
<comment type="subunit">
    <text evidence="2">Homohexamer.</text>
</comment>
<feature type="binding site" evidence="7">
    <location>
        <position position="240"/>
    </location>
    <ligand>
        <name>NAD(+)</name>
        <dbReference type="ChEBI" id="CHEBI:57540"/>
    </ligand>
</feature>
<dbReference type="InterPro" id="IPR036291">
    <property type="entry name" value="NAD(P)-bd_dom_sf"/>
</dbReference>
<sequence>MELKINEFMEMVKSRNNHEPEFLQAVQEVAETVIPYIVNHDIYHGKNILLRMVEPERLISFRVSWVDDDGEIQVNRGYRIQMNSAIGPYKGGLRFHPTVNASILKFLAFEQVFKNSLTTLPMGGGKGGSDFDPKGKSDNEIMRFCHAFMSELFRHIGPNTDVPAGDIGVGAREIGFMFGMYKKLNNEFTGVLTGKGQSWGGSLIRPEATGYGTVYFAQNMLQRKDDSFDGKKVVISGSGNVAQFAAEKAIELGATILTLSDSGGYILDEDGIDTEKLKHIMHIKNEKRGRISEYVDKYPDAKYFEGERPWSVKCDIALPCATQNELNGDEAKQLIKNGCMCVSEGANMPSTPDAIHEFQKGKILFAPGKASNAGGVATSGLEMSQNSLRISWSREEVDSRLKDIMEDIHDSCVKYGENEDGSIDYIRGANIAGFVKVADAMLAQGVI</sequence>
<dbReference type="SUPFAM" id="SSF51735">
    <property type="entry name" value="NAD(P)-binding Rossmann-fold domains"/>
    <property type="match status" value="1"/>
</dbReference>
<feature type="binding site" evidence="7">
    <location>
        <position position="90"/>
    </location>
    <ligand>
        <name>substrate</name>
    </ligand>
</feature>
<dbReference type="InterPro" id="IPR006097">
    <property type="entry name" value="Glu/Leu/Phe/Val/Trp_DH_dimer"/>
</dbReference>
<dbReference type="InterPro" id="IPR046346">
    <property type="entry name" value="Aminoacid_DH-like_N_sf"/>
</dbReference>
<dbReference type="Gene3D" id="1.10.285.10">
    <property type="entry name" value="Glutamate Dehydrogenase, chain A, domain 3"/>
    <property type="match status" value="2"/>
</dbReference>
<keyword evidence="3 5" id="KW-0560">Oxidoreductase</keyword>
<keyword evidence="12" id="KW-1185">Reference proteome</keyword>
<evidence type="ECO:0000256" key="9">
    <source>
        <dbReference type="RuleBase" id="RU004417"/>
    </source>
</evidence>
<dbReference type="FunFam" id="1.10.285.10:FF:000001">
    <property type="entry name" value="Glutamate dehydrogenase"/>
    <property type="match status" value="1"/>
</dbReference>
<dbReference type="Pfam" id="PF02812">
    <property type="entry name" value="ELFV_dehydrog_N"/>
    <property type="match status" value="1"/>
</dbReference>
<evidence type="ECO:0000313" key="12">
    <source>
        <dbReference type="Proteomes" id="UP000307140"/>
    </source>
</evidence>
<dbReference type="Gene3D" id="3.40.50.10860">
    <property type="entry name" value="Leucine Dehydrogenase, chain A, domain 1"/>
    <property type="match status" value="1"/>
</dbReference>
<evidence type="ECO:0000259" key="10">
    <source>
        <dbReference type="SMART" id="SM00839"/>
    </source>
</evidence>
<dbReference type="InterPro" id="IPR033922">
    <property type="entry name" value="NAD_bind_Glu_DH"/>
</dbReference>
<evidence type="ECO:0000256" key="8">
    <source>
        <dbReference type="PIRSR" id="PIRSR000185-3"/>
    </source>
</evidence>
<dbReference type="InterPro" id="IPR050724">
    <property type="entry name" value="Glu_Leu_Phe_Val_DH"/>
</dbReference>
<evidence type="ECO:0000313" key="11">
    <source>
        <dbReference type="EMBL" id="TMM30415.1"/>
    </source>
</evidence>
<evidence type="ECO:0000256" key="3">
    <source>
        <dbReference type="ARBA" id="ARBA00023002"/>
    </source>
</evidence>
<dbReference type="SUPFAM" id="SSF53223">
    <property type="entry name" value="Aminoacid dehydrogenase-like, N-terminal domain"/>
    <property type="match status" value="1"/>
</dbReference>
<evidence type="ECO:0000256" key="2">
    <source>
        <dbReference type="ARBA" id="ARBA00011643"/>
    </source>
</evidence>
<dbReference type="PRINTS" id="PR00082">
    <property type="entry name" value="GLFDHDRGNASE"/>
</dbReference>
<feature type="binding site" evidence="7">
    <location>
        <position position="165"/>
    </location>
    <ligand>
        <name>substrate</name>
    </ligand>
</feature>
<feature type="active site" description="Proton donor" evidence="6">
    <location>
        <position position="126"/>
    </location>
</feature>
<dbReference type="OrthoDB" id="9803297at2"/>
<dbReference type="PIRSF" id="PIRSF000185">
    <property type="entry name" value="Glu_DH"/>
    <property type="match status" value="1"/>
</dbReference>
<comment type="similarity">
    <text evidence="1 5 9">Belongs to the Glu/Leu/Phe/Val dehydrogenases family.</text>
</comment>
<dbReference type="FunFam" id="3.40.50.720:FF:000030">
    <property type="entry name" value="Glutamate dehydrogenase"/>
    <property type="match status" value="1"/>
</dbReference>
<proteinExistence type="inferred from homology"/>
<gene>
    <name evidence="11" type="ORF">FDT66_06535</name>
</gene>
<dbReference type="PROSITE" id="PS00074">
    <property type="entry name" value="GLFV_DEHYDROGENASE"/>
    <property type="match status" value="1"/>
</dbReference>
<evidence type="ECO:0000256" key="4">
    <source>
        <dbReference type="ARBA" id="ARBA00023027"/>
    </source>
</evidence>
<dbReference type="GO" id="GO:0000166">
    <property type="term" value="F:nucleotide binding"/>
    <property type="evidence" value="ECO:0007669"/>
    <property type="project" value="UniProtKB-KW"/>
</dbReference>
<dbReference type="AlphaFoldDB" id="A0A5S3N542"/>
<feature type="binding site" evidence="7">
    <location>
        <position position="209"/>
    </location>
    <ligand>
        <name>NAD(+)</name>
        <dbReference type="ChEBI" id="CHEBI:57540"/>
    </ligand>
</feature>
<keyword evidence="4 7" id="KW-0520">NAD</keyword>
<evidence type="ECO:0000256" key="7">
    <source>
        <dbReference type="PIRSR" id="PIRSR000185-2"/>
    </source>
</evidence>
<dbReference type="CDD" id="cd05313">
    <property type="entry name" value="NAD_bind_2_Glu_DH"/>
    <property type="match status" value="1"/>
</dbReference>
<dbReference type="Proteomes" id="UP000307140">
    <property type="component" value="Unassembled WGS sequence"/>
</dbReference>
<keyword evidence="7" id="KW-0547">Nucleotide-binding</keyword>
<dbReference type="InterPro" id="IPR006095">
    <property type="entry name" value="Glu/Leu/Phe/Val/Trp_DH"/>
</dbReference>
<dbReference type="GO" id="GO:0005829">
    <property type="term" value="C:cytosol"/>
    <property type="evidence" value="ECO:0007669"/>
    <property type="project" value="TreeGrafter"/>
</dbReference>
<feature type="site" description="Important for catalysis" evidence="8">
    <location>
        <position position="166"/>
    </location>
</feature>
<feature type="binding site" evidence="7">
    <location>
        <position position="111"/>
    </location>
    <ligand>
        <name>substrate</name>
    </ligand>
</feature>
<feature type="binding site" evidence="7">
    <location>
        <position position="114"/>
    </location>
    <ligand>
        <name>substrate</name>
    </ligand>
</feature>
<dbReference type="PANTHER" id="PTHR43571:SF1">
    <property type="entry name" value="NADP-SPECIFIC GLUTAMATE DEHYDROGENASE 1-RELATED"/>
    <property type="match status" value="1"/>
</dbReference>
<dbReference type="EMBL" id="VANR01000003">
    <property type="protein sequence ID" value="TMM30415.1"/>
    <property type="molecule type" value="Genomic_DNA"/>
</dbReference>
<evidence type="ECO:0000256" key="1">
    <source>
        <dbReference type="ARBA" id="ARBA00006382"/>
    </source>
</evidence>
<comment type="caution">
    <text evidence="11">The sequence shown here is derived from an EMBL/GenBank/DDBJ whole genome shotgun (WGS) entry which is preliminary data.</text>
</comment>
<dbReference type="InterPro" id="IPR006096">
    <property type="entry name" value="Glu/Leu/Phe/Val/Trp_DH_C"/>
</dbReference>
<dbReference type="GO" id="GO:0006537">
    <property type="term" value="P:glutamate biosynthetic process"/>
    <property type="evidence" value="ECO:0007669"/>
    <property type="project" value="UniProtKB-ARBA"/>
</dbReference>
<dbReference type="Pfam" id="PF00208">
    <property type="entry name" value="ELFV_dehydrog"/>
    <property type="match status" value="1"/>
</dbReference>
<feature type="domain" description="Glutamate/phenylalanine/leucine/valine/L-tryptophan dehydrogenase C-terminal" evidence="10">
    <location>
        <begin position="202"/>
        <end position="445"/>
    </location>
</feature>
<dbReference type="GO" id="GO:0004354">
    <property type="term" value="F:glutamate dehydrogenase (NADP+) activity"/>
    <property type="evidence" value="ECO:0007669"/>
    <property type="project" value="TreeGrafter"/>
</dbReference>
<evidence type="ECO:0000256" key="5">
    <source>
        <dbReference type="PIRNR" id="PIRNR000185"/>
    </source>
</evidence>
<dbReference type="PANTHER" id="PTHR43571">
    <property type="entry name" value="NADP-SPECIFIC GLUTAMATE DEHYDROGENASE 1-RELATED"/>
    <property type="match status" value="1"/>
</dbReference>
<dbReference type="InterPro" id="IPR033524">
    <property type="entry name" value="Glu/Leu/Phe/Val_DH_AS"/>
</dbReference>
<name>A0A5S3N542_9FLAO</name>
<dbReference type="FunFam" id="3.40.50.10860:FF:000002">
    <property type="entry name" value="Glutamate dehydrogenase"/>
    <property type="match status" value="1"/>
</dbReference>
<feature type="binding site" evidence="7">
    <location>
        <position position="379"/>
    </location>
    <ligand>
        <name>substrate</name>
    </ligand>
</feature>
<reference evidence="11 12" key="1">
    <citation type="submission" date="2019-05" db="EMBL/GenBank/DDBJ databases">
        <title>Polaribacter aestuariivivens sp. nov., isolated from a tidal flat.</title>
        <authorList>
            <person name="Yoon J.-H."/>
        </authorList>
    </citation>
    <scope>NUCLEOTIDE SEQUENCE [LARGE SCALE GENOMIC DNA]</scope>
    <source>
        <strain evidence="11 12">DBTF-3</strain>
    </source>
</reference>
<dbReference type="SMART" id="SM00839">
    <property type="entry name" value="ELFV_dehydrog"/>
    <property type="match status" value="1"/>
</dbReference>
<evidence type="ECO:0000256" key="6">
    <source>
        <dbReference type="PIRSR" id="PIRSR000185-1"/>
    </source>
</evidence>
<dbReference type="RefSeq" id="WP_138535367.1">
    <property type="nucleotide sequence ID" value="NZ_VANR01000003.1"/>
</dbReference>
<accession>A0A5S3N542</accession>
<organism evidence="11 12">
    <name type="scientific">Polaribacter aestuariivivens</name>
    <dbReference type="NCBI Taxonomy" id="2304626"/>
    <lineage>
        <taxon>Bacteria</taxon>
        <taxon>Pseudomonadati</taxon>
        <taxon>Bacteroidota</taxon>
        <taxon>Flavobacteriia</taxon>
        <taxon>Flavobacteriales</taxon>
        <taxon>Flavobacteriaceae</taxon>
    </lineage>
</organism>
<dbReference type="NCBIfam" id="NF006929">
    <property type="entry name" value="PRK09414.1"/>
    <property type="match status" value="1"/>
</dbReference>
<protein>
    <recommendedName>
        <fullName evidence="5">Glutamate dehydrogenase</fullName>
    </recommendedName>
</protein>